<gene>
    <name evidence="1" type="ORF">IAA69_07220</name>
</gene>
<accession>A0A9D1A0X4</accession>
<sequence length="199" mass="22297">MNRPGEIRDFERSIVKHAAPTLAGLKPASLFSCREPFARLEERFHDCRERLADKGISLDALAEREASTLLFVCRKSLVKAALCHDGACRFMRSLGYDPTSVESCVACLSKRIALSDRKKITGCEFPHEIGLLLGYPFEDVMAFIRNDADCVACGCWKAYSNEAGARDQFKRYRACTAHLMRLFDEGARIEQLAQPAWAA</sequence>
<dbReference type="AlphaFoldDB" id="A0A9D1A0X4"/>
<reference evidence="1" key="2">
    <citation type="journal article" date="2021" name="PeerJ">
        <title>Extensive microbial diversity within the chicken gut microbiome revealed by metagenomics and culture.</title>
        <authorList>
            <person name="Gilroy R."/>
            <person name="Ravi A."/>
            <person name="Getino M."/>
            <person name="Pursley I."/>
            <person name="Horton D.L."/>
            <person name="Alikhan N.F."/>
            <person name="Baker D."/>
            <person name="Gharbi K."/>
            <person name="Hall N."/>
            <person name="Watson M."/>
            <person name="Adriaenssens E.M."/>
            <person name="Foster-Nyarko E."/>
            <person name="Jarju S."/>
            <person name="Secka A."/>
            <person name="Antonio M."/>
            <person name="Oren A."/>
            <person name="Chaudhuri R.R."/>
            <person name="La Ragione R."/>
            <person name="Hildebrand F."/>
            <person name="Pallen M.J."/>
        </authorList>
    </citation>
    <scope>NUCLEOTIDE SEQUENCE</scope>
    <source>
        <strain evidence="1">ChiGjej1B1-2707</strain>
    </source>
</reference>
<dbReference type="Pfam" id="PF12672">
    <property type="entry name" value="DUF3793"/>
    <property type="match status" value="1"/>
</dbReference>
<organism evidence="1 2">
    <name type="scientific">Candidatus Aveggerthella stercoripullorum</name>
    <dbReference type="NCBI Taxonomy" id="2840688"/>
    <lineage>
        <taxon>Bacteria</taxon>
        <taxon>Bacillati</taxon>
        <taxon>Actinomycetota</taxon>
        <taxon>Coriobacteriia</taxon>
        <taxon>Eggerthellales</taxon>
        <taxon>Eggerthellaceae</taxon>
        <taxon>Eggerthellaceae incertae sedis</taxon>
        <taxon>Candidatus Aveggerthella</taxon>
    </lineage>
</organism>
<reference evidence="1" key="1">
    <citation type="submission" date="2020-10" db="EMBL/GenBank/DDBJ databases">
        <authorList>
            <person name="Gilroy R."/>
        </authorList>
    </citation>
    <scope>NUCLEOTIDE SEQUENCE</scope>
    <source>
        <strain evidence="1">ChiGjej1B1-2707</strain>
    </source>
</reference>
<evidence type="ECO:0000313" key="1">
    <source>
        <dbReference type="EMBL" id="HIR02032.1"/>
    </source>
</evidence>
<dbReference type="InterPro" id="IPR024523">
    <property type="entry name" value="DUF3793"/>
</dbReference>
<dbReference type="Proteomes" id="UP000824261">
    <property type="component" value="Unassembled WGS sequence"/>
</dbReference>
<proteinExistence type="predicted"/>
<protein>
    <submittedName>
        <fullName evidence="1">DUF3793 family protein</fullName>
    </submittedName>
</protein>
<evidence type="ECO:0000313" key="2">
    <source>
        <dbReference type="Proteomes" id="UP000824261"/>
    </source>
</evidence>
<dbReference type="EMBL" id="DVGB01000089">
    <property type="protein sequence ID" value="HIR02032.1"/>
    <property type="molecule type" value="Genomic_DNA"/>
</dbReference>
<comment type="caution">
    <text evidence="1">The sequence shown here is derived from an EMBL/GenBank/DDBJ whole genome shotgun (WGS) entry which is preliminary data.</text>
</comment>
<name>A0A9D1A0X4_9ACTN</name>